<keyword evidence="5" id="KW-0479">Metal-binding</keyword>
<dbReference type="FunFam" id="3.30.390.10:FF:000001">
    <property type="entry name" value="Enolase"/>
    <property type="match status" value="1"/>
</dbReference>
<dbReference type="GO" id="GO:0004634">
    <property type="term" value="F:phosphopyruvate hydratase activity"/>
    <property type="evidence" value="ECO:0007669"/>
    <property type="project" value="UniProtKB-EC"/>
</dbReference>
<gene>
    <name evidence="10" type="primary">eno</name>
    <name evidence="10" type="ORF">FC695_13945</name>
</gene>
<evidence type="ECO:0000313" key="11">
    <source>
        <dbReference type="Proteomes" id="UP000308444"/>
    </source>
</evidence>
<dbReference type="InterPro" id="IPR000941">
    <property type="entry name" value="Enolase"/>
</dbReference>
<proteinExistence type="predicted"/>
<evidence type="ECO:0000256" key="6">
    <source>
        <dbReference type="ARBA" id="ARBA00022842"/>
    </source>
</evidence>
<organism evidence="10 11">
    <name type="scientific">Bacillus cereus</name>
    <dbReference type="NCBI Taxonomy" id="1396"/>
    <lineage>
        <taxon>Bacteria</taxon>
        <taxon>Bacillati</taxon>
        <taxon>Bacillota</taxon>
        <taxon>Bacilli</taxon>
        <taxon>Bacillales</taxon>
        <taxon>Bacillaceae</taxon>
        <taxon>Bacillus</taxon>
        <taxon>Bacillus cereus group</taxon>
    </lineage>
</organism>
<accession>A0A9X9F6F3</accession>
<dbReference type="PRINTS" id="PR00148">
    <property type="entry name" value="ENOLASE"/>
</dbReference>
<dbReference type="Gene3D" id="3.30.390.10">
    <property type="entry name" value="Enolase-like, N-terminal domain"/>
    <property type="match status" value="1"/>
</dbReference>
<evidence type="ECO:0000256" key="7">
    <source>
        <dbReference type="ARBA" id="ARBA00023152"/>
    </source>
</evidence>
<feature type="non-terminal residue" evidence="10">
    <location>
        <position position="154"/>
    </location>
</feature>
<dbReference type="GO" id="GO:0000287">
    <property type="term" value="F:magnesium ion binding"/>
    <property type="evidence" value="ECO:0007669"/>
    <property type="project" value="InterPro"/>
</dbReference>
<comment type="caution">
    <text evidence="10">The sequence shown here is derived from an EMBL/GenBank/DDBJ whole genome shotgun (WGS) entry which is preliminary data.</text>
</comment>
<evidence type="ECO:0000259" key="9">
    <source>
        <dbReference type="SMART" id="SM01193"/>
    </source>
</evidence>
<evidence type="ECO:0000256" key="8">
    <source>
        <dbReference type="ARBA" id="ARBA00023239"/>
    </source>
</evidence>
<reference evidence="10 11" key="1">
    <citation type="journal article" date="2019" name="Environ. Microbiol.">
        <title>An active ?-lactamase is a part of an orchestrated cell wall stress resistance network of Bacillus subtilis and related rhizosphere species.</title>
        <authorList>
            <person name="Bucher T."/>
            <person name="Keren-Paz A."/>
            <person name="Hausser J."/>
            <person name="Olender T."/>
            <person name="Cytryn E."/>
            <person name="Kolodkin-Gal I."/>
        </authorList>
    </citation>
    <scope>NUCLEOTIDE SEQUENCE [LARGE SCALE GENOMIC DNA]</scope>
    <source>
        <strain evidence="10 11">I32</strain>
    </source>
</reference>
<dbReference type="GO" id="GO:0006096">
    <property type="term" value="P:glycolytic process"/>
    <property type="evidence" value="ECO:0007669"/>
    <property type="project" value="UniProtKB-KW"/>
</dbReference>
<dbReference type="Proteomes" id="UP000308444">
    <property type="component" value="Unassembled WGS sequence"/>
</dbReference>
<dbReference type="SMART" id="SM01193">
    <property type="entry name" value="Enolase_N"/>
    <property type="match status" value="1"/>
</dbReference>
<name>A0A9X9F6F3_BACCE</name>
<evidence type="ECO:0000256" key="3">
    <source>
        <dbReference type="ARBA" id="ARBA00022490"/>
    </source>
</evidence>
<feature type="domain" description="Enolase N-terminal" evidence="9">
    <location>
        <begin position="4"/>
        <end position="134"/>
    </location>
</feature>
<dbReference type="InterPro" id="IPR020811">
    <property type="entry name" value="Enolase_N"/>
</dbReference>
<keyword evidence="6" id="KW-0460">Magnesium</keyword>
<evidence type="ECO:0000256" key="2">
    <source>
        <dbReference type="ARBA" id="ARBA00012058"/>
    </source>
</evidence>
<dbReference type="SUPFAM" id="SSF54826">
    <property type="entry name" value="Enolase N-terminal domain-like"/>
    <property type="match status" value="1"/>
</dbReference>
<dbReference type="PANTHER" id="PTHR11902:SF1">
    <property type="entry name" value="ENOLASE"/>
    <property type="match status" value="1"/>
</dbReference>
<evidence type="ECO:0000256" key="4">
    <source>
        <dbReference type="ARBA" id="ARBA00022525"/>
    </source>
</evidence>
<protein>
    <recommendedName>
        <fullName evidence="2">phosphopyruvate hydratase</fullName>
        <ecNumber evidence="2">4.2.1.11</ecNumber>
    </recommendedName>
</protein>
<comment type="cofactor">
    <cofactor evidence="1">
        <name>Mg(2+)</name>
        <dbReference type="ChEBI" id="CHEBI:18420"/>
    </cofactor>
</comment>
<keyword evidence="4" id="KW-0964">Secreted</keyword>
<evidence type="ECO:0000256" key="5">
    <source>
        <dbReference type="ARBA" id="ARBA00022723"/>
    </source>
</evidence>
<dbReference type="Gene3D" id="3.20.20.120">
    <property type="entry name" value="Enolase-like C-terminal domain"/>
    <property type="match status" value="1"/>
</dbReference>
<dbReference type="InterPro" id="IPR029017">
    <property type="entry name" value="Enolase-like_N"/>
</dbReference>
<dbReference type="InterPro" id="IPR036849">
    <property type="entry name" value="Enolase-like_C_sf"/>
</dbReference>
<evidence type="ECO:0000313" key="10">
    <source>
        <dbReference type="EMBL" id="TKJ03468.1"/>
    </source>
</evidence>
<dbReference type="Pfam" id="PF03952">
    <property type="entry name" value="Enolase_N"/>
    <property type="match status" value="1"/>
</dbReference>
<dbReference type="EC" id="4.2.1.11" evidence="2"/>
<dbReference type="AlphaFoldDB" id="A0A9X9F6F3"/>
<sequence length="154" mass="16136">MSTIIDVYAREVLDSRGNPTVEVEVYTESGAFGRAIVPSGASTGEHEAVELRDGDKSRYLGKGVVNAVNNVNEIIAPEIAGFDVTDQAGIDRAMIELDGTPNKGKLGANAILGVSMAVAHAAADFVGLPLYRYLGGFNAKQLPTPMMNIINGGT</sequence>
<dbReference type="EMBL" id="SZOH01000848">
    <property type="protein sequence ID" value="TKJ03468.1"/>
    <property type="molecule type" value="Genomic_DNA"/>
</dbReference>
<keyword evidence="8 10" id="KW-0456">Lyase</keyword>
<dbReference type="GO" id="GO:0000015">
    <property type="term" value="C:phosphopyruvate hydratase complex"/>
    <property type="evidence" value="ECO:0007669"/>
    <property type="project" value="InterPro"/>
</dbReference>
<evidence type="ECO:0000256" key="1">
    <source>
        <dbReference type="ARBA" id="ARBA00001946"/>
    </source>
</evidence>
<keyword evidence="3" id="KW-0963">Cytoplasm</keyword>
<keyword evidence="7" id="KW-0324">Glycolysis</keyword>
<dbReference type="PANTHER" id="PTHR11902">
    <property type="entry name" value="ENOLASE"/>
    <property type="match status" value="1"/>
</dbReference>